<gene>
    <name evidence="4" type="primary">purN</name>
    <name evidence="6" type="ORF">JX360_01730</name>
</gene>
<dbReference type="InterPro" id="IPR036477">
    <property type="entry name" value="Formyl_transf_N_sf"/>
</dbReference>
<comment type="function">
    <text evidence="4">Catalyzes the transfer of a formyl group from 10-formyltetrahydrofolate to 5-phospho-ribosyl-glycinamide (GAR), producing 5-phospho-ribosyl-N-formylglycinamide (FGAR) and tetrahydrofolate.</text>
</comment>
<dbReference type="Gene3D" id="3.40.50.170">
    <property type="entry name" value="Formyl transferase, N-terminal domain"/>
    <property type="match status" value="1"/>
</dbReference>
<dbReference type="InterPro" id="IPR002376">
    <property type="entry name" value="Formyl_transf_N"/>
</dbReference>
<dbReference type="SUPFAM" id="SSF53328">
    <property type="entry name" value="Formyltransferase"/>
    <property type="match status" value="1"/>
</dbReference>
<comment type="similarity">
    <text evidence="4">Belongs to the GART family.</text>
</comment>
<protein>
    <recommendedName>
        <fullName evidence="4">Phosphoribosylglycinamide formyltransferase</fullName>
        <ecNumber evidence="4">2.1.2.2</ecNumber>
    </recommendedName>
    <alternativeName>
        <fullName evidence="4">5'-phosphoribosylglycinamide transformylase</fullName>
    </alternativeName>
    <alternativeName>
        <fullName evidence="4">GAR transformylase</fullName>
        <shortName evidence="4">GART</shortName>
    </alternativeName>
</protein>
<dbReference type="PANTHER" id="PTHR43369">
    <property type="entry name" value="PHOSPHORIBOSYLGLYCINAMIDE FORMYLTRANSFERASE"/>
    <property type="match status" value="1"/>
</dbReference>
<feature type="binding site" evidence="4">
    <location>
        <begin position="109"/>
        <end position="112"/>
    </location>
    <ligand>
        <name>(6R)-10-formyltetrahydrofolate</name>
        <dbReference type="ChEBI" id="CHEBI:195366"/>
    </ligand>
</feature>
<evidence type="ECO:0000256" key="4">
    <source>
        <dbReference type="HAMAP-Rule" id="MF_01930"/>
    </source>
</evidence>
<keyword evidence="7" id="KW-1185">Reference proteome</keyword>
<feature type="domain" description="Formyl transferase N-terminal" evidence="5">
    <location>
        <begin position="23"/>
        <end position="201"/>
    </location>
</feature>
<sequence>MGQPSLLWPDPVEIPAPSDPVRLGILASGNGSNFAAIAQAIQSGDLKAQIAVVITNNPTAYVRQRAEQWGIPCVLLNHREYPQREALDAAMIEVLKQYRVEWVIMAGWMRLVTEVLIAAYPGRILNLHPSLLPSFKGLHAVEQALEYGVKITGCTVHLVTLEMDSGPIVAQAAVPVLPDDTVASLYQRIQVQEHRLYPQAIRLCIAPAEGSQLPKLTGNPHN</sequence>
<dbReference type="PANTHER" id="PTHR43369:SF2">
    <property type="entry name" value="PHOSPHORIBOSYLGLYCINAMIDE FORMYLTRANSFERASE"/>
    <property type="match status" value="1"/>
</dbReference>
<evidence type="ECO:0000259" key="5">
    <source>
        <dbReference type="Pfam" id="PF00551"/>
    </source>
</evidence>
<evidence type="ECO:0000256" key="2">
    <source>
        <dbReference type="ARBA" id="ARBA00022679"/>
    </source>
</evidence>
<dbReference type="NCBIfam" id="TIGR00639">
    <property type="entry name" value="PurN"/>
    <property type="match status" value="1"/>
</dbReference>
<dbReference type="CDD" id="cd08645">
    <property type="entry name" value="FMT_core_GART"/>
    <property type="match status" value="1"/>
</dbReference>
<feature type="binding site" evidence="4">
    <location>
        <position position="84"/>
    </location>
    <ligand>
        <name>(6R)-10-formyltetrahydrofolate</name>
        <dbReference type="ChEBI" id="CHEBI:195366"/>
    </ligand>
</feature>
<comment type="catalytic activity">
    <reaction evidence="4">
        <text>N(1)-(5-phospho-beta-D-ribosyl)glycinamide + (6R)-10-formyltetrahydrofolate = N(2)-formyl-N(1)-(5-phospho-beta-D-ribosyl)glycinamide + (6S)-5,6,7,8-tetrahydrofolate + H(+)</text>
        <dbReference type="Rhea" id="RHEA:15053"/>
        <dbReference type="ChEBI" id="CHEBI:15378"/>
        <dbReference type="ChEBI" id="CHEBI:57453"/>
        <dbReference type="ChEBI" id="CHEBI:143788"/>
        <dbReference type="ChEBI" id="CHEBI:147286"/>
        <dbReference type="ChEBI" id="CHEBI:195366"/>
        <dbReference type="EC" id="2.1.2.2"/>
    </reaction>
</comment>
<dbReference type="HAMAP" id="MF_01930">
    <property type="entry name" value="PurN"/>
    <property type="match status" value="1"/>
</dbReference>
<keyword evidence="2 4" id="KW-0808">Transferase</keyword>
<keyword evidence="3 4" id="KW-0658">Purine biosynthesis</keyword>
<comment type="pathway">
    <text evidence="1 4">Purine metabolism; IMP biosynthesis via de novo pathway; N(2)-formyl-N(1)-(5-phospho-D-ribosyl)glycinamide from N(1)-(5-phospho-D-ribosyl)glycinamide (10-formyl THF route): step 1/1.</text>
</comment>
<feature type="active site" description="Proton donor" evidence="4">
    <location>
        <position position="128"/>
    </location>
</feature>
<feature type="site" description="Raises pKa of active site His" evidence="4">
    <location>
        <position position="164"/>
    </location>
</feature>
<dbReference type="EMBL" id="JAFIRA010000002">
    <property type="protein sequence ID" value="MCJ2541634.1"/>
    <property type="molecule type" value="Genomic_DNA"/>
</dbReference>
<comment type="caution">
    <text evidence="6">The sequence shown here is derived from an EMBL/GenBank/DDBJ whole genome shotgun (WGS) entry which is preliminary data.</text>
</comment>
<reference evidence="6" key="1">
    <citation type="submission" date="2021-02" db="EMBL/GenBank/DDBJ databases">
        <title>The CRISPR/cas machinery reduction and long-range gene transfer in the hot spring cyanobacterium Synechococcus.</title>
        <authorList>
            <person name="Dvorak P."/>
            <person name="Jahodarova E."/>
            <person name="Hasler P."/>
            <person name="Poulickova A."/>
        </authorList>
    </citation>
    <scope>NUCLEOTIDE SEQUENCE</scope>
    <source>
        <strain evidence="6">Rupite</strain>
    </source>
</reference>
<dbReference type="InterPro" id="IPR004607">
    <property type="entry name" value="GART"/>
</dbReference>
<dbReference type="Pfam" id="PF00551">
    <property type="entry name" value="Formyl_trans_N"/>
    <property type="match status" value="1"/>
</dbReference>
<evidence type="ECO:0000256" key="3">
    <source>
        <dbReference type="ARBA" id="ARBA00022755"/>
    </source>
</evidence>
<accession>A0ABT0C7H1</accession>
<feature type="binding site" evidence="4">
    <location>
        <position position="126"/>
    </location>
    <ligand>
        <name>(6R)-10-formyltetrahydrofolate</name>
        <dbReference type="ChEBI" id="CHEBI:195366"/>
    </ligand>
</feature>
<dbReference type="EC" id="2.1.2.2" evidence="4"/>
<feature type="binding site" evidence="4">
    <location>
        <begin position="31"/>
        <end position="33"/>
    </location>
    <ligand>
        <name>N(1)-(5-phospho-beta-D-ribosyl)glycinamide</name>
        <dbReference type="ChEBI" id="CHEBI:143788"/>
    </ligand>
</feature>
<organism evidence="6 7">
    <name type="scientific">Thermostichus vulcanus str. 'Rupite'</name>
    <dbReference type="NCBI Taxonomy" id="2813851"/>
    <lineage>
        <taxon>Bacteria</taxon>
        <taxon>Bacillati</taxon>
        <taxon>Cyanobacteriota</taxon>
        <taxon>Cyanophyceae</taxon>
        <taxon>Thermostichales</taxon>
        <taxon>Thermostichaceae</taxon>
        <taxon>Thermostichus</taxon>
    </lineage>
</organism>
<dbReference type="Proteomes" id="UP000830835">
    <property type="component" value="Unassembled WGS sequence"/>
</dbReference>
<evidence type="ECO:0000313" key="7">
    <source>
        <dbReference type="Proteomes" id="UP000830835"/>
    </source>
</evidence>
<evidence type="ECO:0000256" key="1">
    <source>
        <dbReference type="ARBA" id="ARBA00005054"/>
    </source>
</evidence>
<dbReference type="GO" id="GO:0004644">
    <property type="term" value="F:phosphoribosylglycinamide formyltransferase activity"/>
    <property type="evidence" value="ECO:0007669"/>
    <property type="project" value="UniProtKB-EC"/>
</dbReference>
<name>A0ABT0C7H1_THEVL</name>
<proteinExistence type="inferred from homology"/>
<evidence type="ECO:0000313" key="6">
    <source>
        <dbReference type="EMBL" id="MCJ2541634.1"/>
    </source>
</evidence>
<dbReference type="RefSeq" id="WP_244348755.1">
    <property type="nucleotide sequence ID" value="NZ_JAFIRA010000002.1"/>
</dbReference>